<accession>X0WTL9</accession>
<protein>
    <submittedName>
        <fullName evidence="1">Uncharacterized protein</fullName>
    </submittedName>
</protein>
<dbReference type="AlphaFoldDB" id="X0WTL9"/>
<proteinExistence type="predicted"/>
<dbReference type="EMBL" id="BARS01033881">
    <property type="protein sequence ID" value="GAG16066.1"/>
    <property type="molecule type" value="Genomic_DNA"/>
</dbReference>
<gene>
    <name evidence="1" type="ORF">S01H1_52421</name>
</gene>
<name>X0WTL9_9ZZZZ</name>
<sequence length="59" mass="6329">MWICEGPDEIQDELLVLESGLVEDAVAQGAGACHDQKPPLPVVIGDQERHKVLLGNGHT</sequence>
<evidence type="ECO:0000313" key="1">
    <source>
        <dbReference type="EMBL" id="GAG16066.1"/>
    </source>
</evidence>
<comment type="caution">
    <text evidence="1">The sequence shown here is derived from an EMBL/GenBank/DDBJ whole genome shotgun (WGS) entry which is preliminary data.</text>
</comment>
<organism evidence="1">
    <name type="scientific">marine sediment metagenome</name>
    <dbReference type="NCBI Taxonomy" id="412755"/>
    <lineage>
        <taxon>unclassified sequences</taxon>
        <taxon>metagenomes</taxon>
        <taxon>ecological metagenomes</taxon>
    </lineage>
</organism>
<reference evidence="1" key="1">
    <citation type="journal article" date="2014" name="Front. Microbiol.">
        <title>High frequency of phylogenetically diverse reductive dehalogenase-homologous genes in deep subseafloor sedimentary metagenomes.</title>
        <authorList>
            <person name="Kawai M."/>
            <person name="Futagami T."/>
            <person name="Toyoda A."/>
            <person name="Takaki Y."/>
            <person name="Nishi S."/>
            <person name="Hori S."/>
            <person name="Arai W."/>
            <person name="Tsubouchi T."/>
            <person name="Morono Y."/>
            <person name="Uchiyama I."/>
            <person name="Ito T."/>
            <person name="Fujiyama A."/>
            <person name="Inagaki F."/>
            <person name="Takami H."/>
        </authorList>
    </citation>
    <scope>NUCLEOTIDE SEQUENCE</scope>
    <source>
        <strain evidence="1">Expedition CK06-06</strain>
    </source>
</reference>